<evidence type="ECO:0000313" key="4">
    <source>
        <dbReference type="Proteomes" id="UP000025748"/>
    </source>
</evidence>
<dbReference type="Pfam" id="PF17289">
    <property type="entry name" value="Terminase_6C"/>
    <property type="match status" value="1"/>
</dbReference>
<dbReference type="Pfam" id="PF03237">
    <property type="entry name" value="Terminase_6N"/>
    <property type="match status" value="1"/>
</dbReference>
<evidence type="ECO:0000256" key="1">
    <source>
        <dbReference type="ARBA" id="ARBA00022612"/>
    </source>
</evidence>
<dbReference type="PANTHER" id="PTHR39184">
    <property type="match status" value="1"/>
</dbReference>
<evidence type="ECO:0000259" key="2">
    <source>
        <dbReference type="Pfam" id="PF17289"/>
    </source>
</evidence>
<accession>A0ABR4R5Q5</accession>
<gene>
    <name evidence="3" type="ORF">L544_3240</name>
</gene>
<dbReference type="Gene3D" id="3.40.50.300">
    <property type="entry name" value="P-loop containing nucleotide triphosphate hydrolases"/>
    <property type="match status" value="1"/>
</dbReference>
<proteinExistence type="predicted"/>
<dbReference type="EMBL" id="JHEM01000002">
    <property type="protein sequence ID" value="KCB26304.1"/>
    <property type="molecule type" value="Genomic_DNA"/>
</dbReference>
<name>A0ABR4R5Q5_9BORD</name>
<sequence>MRLHAKQLEAQAVLAGDATHLMLFGGSRSGKTFLLVRNVVMRAMKAPKSRHAILRFRFAHVKNSVIFDTFPKVMELAFKGVRFKLDKTNWYVEFENGSQIWFGGLDDKERTEKILGMEFVTIYLNESSQIPWSSVGIAVTRLAQKVEQQVQGGTQGLLKPRMYYDCNPPSKAHWSYQLFILKRDPETKIPLTNPQDYASFRINPQDNAENLSDGYLDTLKNLSAKLRKRFLDGEFADATPNQLFKEEDIDRWRCESGQELPDMVRVVVAVDPSGSGDVDNVDNDAIGIVVTGLGTDGNAYVLEDCTVKAGPATWGKVATDAYERHDADIVVGESNFGGAMVEHVIRTARPRTPFKMVSASRGKVVRAEPFSALYEQGKVRHVGRFHDLEDELAAFSTVGYLGQGSPNRADSLVWSLAELFPALTKKKREPAPLPKPRVPMTGRMAAGNWM</sequence>
<dbReference type="Proteomes" id="UP000025748">
    <property type="component" value="Unassembled WGS sequence"/>
</dbReference>
<keyword evidence="1" id="KW-1188">Viral release from host cell</keyword>
<dbReference type="InterPro" id="IPR035421">
    <property type="entry name" value="Terminase_6C"/>
</dbReference>
<protein>
    <submittedName>
        <fullName evidence="3">N-acetyltransferase YedL</fullName>
    </submittedName>
</protein>
<dbReference type="PANTHER" id="PTHR39184:SF1">
    <property type="entry name" value="PBSX PHAGE TERMINASE LARGE SUBUNIT"/>
    <property type="match status" value="1"/>
</dbReference>
<comment type="caution">
    <text evidence="3">The sequence shown here is derived from an EMBL/GenBank/DDBJ whole genome shotgun (WGS) entry which is preliminary data.</text>
</comment>
<evidence type="ECO:0000313" key="3">
    <source>
        <dbReference type="EMBL" id="KCB26304.1"/>
    </source>
</evidence>
<dbReference type="InterPro" id="IPR052380">
    <property type="entry name" value="Viral_DNA_packaging_terminase"/>
</dbReference>
<dbReference type="InterPro" id="IPR027417">
    <property type="entry name" value="P-loop_NTPase"/>
</dbReference>
<feature type="domain" description="Terminase large subunit gp17-like C-terminal" evidence="2">
    <location>
        <begin position="269"/>
        <end position="417"/>
    </location>
</feature>
<organism evidence="3 4">
    <name type="scientific">Bordetella hinzii OH87 BAL007II</name>
    <dbReference type="NCBI Taxonomy" id="1331262"/>
    <lineage>
        <taxon>Bacteria</taxon>
        <taxon>Pseudomonadati</taxon>
        <taxon>Pseudomonadota</taxon>
        <taxon>Betaproteobacteria</taxon>
        <taxon>Burkholderiales</taxon>
        <taxon>Alcaligenaceae</taxon>
        <taxon>Bordetella</taxon>
    </lineage>
</organism>
<keyword evidence="4" id="KW-1185">Reference proteome</keyword>
<reference evidence="3 4" key="1">
    <citation type="submission" date="2014-03" db="EMBL/GenBank/DDBJ databases">
        <title>Genome sequence of Bordetella hinzii.</title>
        <authorList>
            <person name="Register K."/>
            <person name="Harvill E."/>
            <person name="Goodfield L.L."/>
            <person name="Ivanov Y.V."/>
            <person name="Meyer J.A."/>
            <person name="Muse S.J."/>
            <person name="Jacobs N."/>
            <person name="Bendor L."/>
            <person name="Smallridge W.E."/>
            <person name="Brinkac L.M."/>
            <person name="Sanka R."/>
            <person name="Kim M."/>
            <person name="Losada L."/>
        </authorList>
    </citation>
    <scope>NUCLEOTIDE SEQUENCE [LARGE SCALE GENOMIC DNA]</scope>
    <source>
        <strain evidence="3 4">OH87 BAL007II</strain>
    </source>
</reference>
<dbReference type="RefSeq" id="WP_215600111.1">
    <property type="nucleotide sequence ID" value="NZ_JHEM01000002.1"/>
</dbReference>